<dbReference type="EMBL" id="JBEZVE010000002">
    <property type="protein sequence ID" value="MEU3779760.1"/>
    <property type="molecule type" value="Genomic_DNA"/>
</dbReference>
<proteinExistence type="predicted"/>
<evidence type="ECO:0000313" key="2">
    <source>
        <dbReference type="Proteomes" id="UP001550739"/>
    </source>
</evidence>
<keyword evidence="2" id="KW-1185">Reference proteome</keyword>
<comment type="caution">
    <text evidence="1">The sequence shown here is derived from an EMBL/GenBank/DDBJ whole genome shotgun (WGS) entry which is preliminary data.</text>
</comment>
<evidence type="ECO:0000313" key="1">
    <source>
        <dbReference type="EMBL" id="MEU3779760.1"/>
    </source>
</evidence>
<accession>A0ABV2ZC76</accession>
<protein>
    <submittedName>
        <fullName evidence="1">Uncharacterized protein</fullName>
    </submittedName>
</protein>
<dbReference type="Proteomes" id="UP001550739">
    <property type="component" value="Unassembled WGS sequence"/>
</dbReference>
<name>A0ABV2ZC76_9ACTN</name>
<dbReference type="RefSeq" id="WP_334579674.1">
    <property type="nucleotide sequence ID" value="NZ_JBEZVE010000002.1"/>
</dbReference>
<sequence length="50" mass="5643">MEIYQGGGLSLGPKEWIAGDFWERMMERDPEAEAAFEVTRDAIMAEDPVP</sequence>
<reference evidence="1 2" key="1">
    <citation type="submission" date="2024-06" db="EMBL/GenBank/DDBJ databases">
        <title>The Natural Products Discovery Center: Release of the First 8490 Sequenced Strains for Exploring Actinobacteria Biosynthetic Diversity.</title>
        <authorList>
            <person name="Kalkreuter E."/>
            <person name="Kautsar S.A."/>
            <person name="Yang D."/>
            <person name="Bader C.D."/>
            <person name="Teijaro C.N."/>
            <person name="Fluegel L."/>
            <person name="Davis C.M."/>
            <person name="Simpson J.R."/>
            <person name="Lauterbach L."/>
            <person name="Steele A.D."/>
            <person name="Gui C."/>
            <person name="Meng S."/>
            <person name="Li G."/>
            <person name="Viehrig K."/>
            <person name="Ye F."/>
            <person name="Su P."/>
            <person name="Kiefer A.F."/>
            <person name="Nichols A."/>
            <person name="Cepeda A.J."/>
            <person name="Yan W."/>
            <person name="Fan B."/>
            <person name="Jiang Y."/>
            <person name="Adhikari A."/>
            <person name="Zheng C.-J."/>
            <person name="Schuster L."/>
            <person name="Cowan T.M."/>
            <person name="Smanski M.J."/>
            <person name="Chevrette M.G."/>
            <person name="De Carvalho L.P.S."/>
            <person name="Shen B."/>
        </authorList>
    </citation>
    <scope>NUCLEOTIDE SEQUENCE [LARGE SCALE GENOMIC DNA]</scope>
    <source>
        <strain evidence="1 2">NPDC033843</strain>
    </source>
</reference>
<gene>
    <name evidence="1" type="ORF">AB0E89_04040</name>
</gene>
<organism evidence="1 2">
    <name type="scientific">Streptomyces sp. 900129855</name>
    <dbReference type="NCBI Taxonomy" id="3155129"/>
    <lineage>
        <taxon>Bacteria</taxon>
        <taxon>Bacillati</taxon>
        <taxon>Actinomycetota</taxon>
        <taxon>Actinomycetes</taxon>
        <taxon>Kitasatosporales</taxon>
        <taxon>Streptomycetaceae</taxon>
        <taxon>Streptomyces</taxon>
    </lineage>
</organism>